<evidence type="ECO:0000313" key="8">
    <source>
        <dbReference type="Proteomes" id="UP000031599"/>
    </source>
</evidence>
<feature type="transmembrane region" description="Helical" evidence="5">
    <location>
        <begin position="199"/>
        <end position="221"/>
    </location>
</feature>
<dbReference type="Proteomes" id="UP000031599">
    <property type="component" value="Unassembled WGS sequence"/>
</dbReference>
<dbReference type="SUPFAM" id="SSF52540">
    <property type="entry name" value="P-loop containing nucleoside triphosphate hydrolases"/>
    <property type="match status" value="1"/>
</dbReference>
<organism evidence="7 8">
    <name type="scientific">Enhygromyxa salina</name>
    <dbReference type="NCBI Taxonomy" id="215803"/>
    <lineage>
        <taxon>Bacteria</taxon>
        <taxon>Pseudomonadati</taxon>
        <taxon>Myxococcota</taxon>
        <taxon>Polyangia</taxon>
        <taxon>Nannocystales</taxon>
        <taxon>Nannocystaceae</taxon>
        <taxon>Enhygromyxa</taxon>
    </lineage>
</organism>
<dbReference type="PANTHER" id="PTHR43394">
    <property type="entry name" value="ATP-DEPENDENT PERMEASE MDL1, MITOCHONDRIAL"/>
    <property type="match status" value="1"/>
</dbReference>
<evidence type="ECO:0000256" key="2">
    <source>
        <dbReference type="ARBA" id="ARBA00022692"/>
    </source>
</evidence>
<evidence type="ECO:0000313" key="7">
    <source>
        <dbReference type="EMBL" id="KIG18262.1"/>
    </source>
</evidence>
<dbReference type="GO" id="GO:0015421">
    <property type="term" value="F:ABC-type oligopeptide transporter activity"/>
    <property type="evidence" value="ECO:0007669"/>
    <property type="project" value="TreeGrafter"/>
</dbReference>
<proteinExistence type="predicted"/>
<dbReference type="PANTHER" id="PTHR43394:SF4">
    <property type="entry name" value="TOXIN SECRETION ABC TRANSPORTER ATP-BINDING PROTEIN"/>
    <property type="match status" value="1"/>
</dbReference>
<dbReference type="InterPro" id="IPR027417">
    <property type="entry name" value="P-loop_NTPase"/>
</dbReference>
<feature type="transmembrane region" description="Helical" evidence="5">
    <location>
        <begin position="337"/>
        <end position="358"/>
    </location>
</feature>
<dbReference type="GO" id="GO:0005886">
    <property type="term" value="C:plasma membrane"/>
    <property type="evidence" value="ECO:0007669"/>
    <property type="project" value="UniProtKB-SubCell"/>
</dbReference>
<sequence>MSPLTEVQPSEDPRDWQVQAMTQVLELVAEPAGVTLEPRVAWEAATAGLAAGGEDPLRSLAQAGRRAGLRLGRVYLRWPCAPAQLLALGGPILTWLPGSGAGAGRWVAVLGRRGRSIEFALIDEGGQQRRRLRARAFVKWLERELEAAGVNAPRWVRGEPLLPLASLESGALSGATGRLAAIRRLFALARIERQDLGIVLVYSVGIGGSSLAVPVAVQAVVNTVAFGSVLQPLVVLSVMLAVVLGFVAVLRVLQAVVIEALQRRLFVRTAADFARRFPRMSLEAARTHHLPELANRFFEVAALQKTSAILLVDGLSLGLQTLVGMVLLAFYHPILLAFDFALLIAVVLVVFVAGRGAVASALAESSRKYAVAAWIEDLAASPLRFADPRARKFADARAELLIREWLGARRDHFSRLLRQFGGGLGLQVLASTALLGIGGWLVIRRQLTLGQLVAAELVVTAIGAGLGKLGKQLESFYDATASAAKLGKIVDMPLEPGGGELLPGAGPVGVTVCEPDSAGGSELLALAPGDKRVLVGRTAARSDLCDALFGSGDRSAIDVRVDGWPLRTLDLEALRAEVMLVRGIEVVAGSVYDNLDTELIPSDPAKVRRVLELVGLSARVLALPQGLRTSLLPGGWPLREPEAKRLMLAQALLRRPRLLVLDGSLDGLGLTAEARAQLLDHLFAADAPWTLLVITEDSTLTP</sequence>
<feature type="domain" description="ABC transmembrane type-1" evidence="6">
    <location>
        <begin position="198"/>
        <end position="478"/>
    </location>
</feature>
<feature type="transmembrane region" description="Helical" evidence="5">
    <location>
        <begin position="233"/>
        <end position="258"/>
    </location>
</feature>
<dbReference type="Gene3D" id="3.40.50.300">
    <property type="entry name" value="P-loop containing nucleotide triphosphate hydrolases"/>
    <property type="match status" value="1"/>
</dbReference>
<dbReference type="Gene3D" id="1.20.1560.10">
    <property type="entry name" value="ABC transporter type 1, transmembrane domain"/>
    <property type="match status" value="1"/>
</dbReference>
<gene>
    <name evidence="7" type="ORF">DB30_01371</name>
</gene>
<evidence type="ECO:0000259" key="6">
    <source>
        <dbReference type="PROSITE" id="PS50929"/>
    </source>
</evidence>
<evidence type="ECO:0000256" key="1">
    <source>
        <dbReference type="ARBA" id="ARBA00004651"/>
    </source>
</evidence>
<dbReference type="SUPFAM" id="SSF90123">
    <property type="entry name" value="ABC transporter transmembrane region"/>
    <property type="match status" value="1"/>
</dbReference>
<name>A0A0C2DF56_9BACT</name>
<keyword evidence="4 5" id="KW-0472">Membrane</keyword>
<dbReference type="AlphaFoldDB" id="A0A0C2DF56"/>
<dbReference type="InterPro" id="IPR011527">
    <property type="entry name" value="ABC1_TM_dom"/>
</dbReference>
<evidence type="ECO:0000256" key="4">
    <source>
        <dbReference type="ARBA" id="ARBA00023136"/>
    </source>
</evidence>
<dbReference type="EMBL" id="JMCC02000013">
    <property type="protein sequence ID" value="KIG18262.1"/>
    <property type="molecule type" value="Genomic_DNA"/>
</dbReference>
<comment type="subcellular location">
    <subcellularLocation>
        <location evidence="1">Cell membrane</location>
        <topology evidence="1">Multi-pass membrane protein</topology>
    </subcellularLocation>
</comment>
<reference evidence="7 8" key="1">
    <citation type="submission" date="2014-12" db="EMBL/GenBank/DDBJ databases">
        <title>Genome assembly of Enhygromyxa salina DSM 15201.</title>
        <authorList>
            <person name="Sharma G."/>
            <person name="Subramanian S."/>
        </authorList>
    </citation>
    <scope>NUCLEOTIDE SEQUENCE [LARGE SCALE GENOMIC DNA]</scope>
    <source>
        <strain evidence="7 8">DSM 15201</strain>
    </source>
</reference>
<dbReference type="InterPro" id="IPR036640">
    <property type="entry name" value="ABC1_TM_sf"/>
</dbReference>
<comment type="caution">
    <text evidence="7">The sequence shown here is derived from an EMBL/GenBank/DDBJ whole genome shotgun (WGS) entry which is preliminary data.</text>
</comment>
<evidence type="ECO:0000256" key="3">
    <source>
        <dbReference type="ARBA" id="ARBA00022989"/>
    </source>
</evidence>
<accession>A0A0C2DF56</accession>
<keyword evidence="3 5" id="KW-1133">Transmembrane helix</keyword>
<protein>
    <submittedName>
        <fullName evidence="7">HlyB/MsbA family ABC transporter</fullName>
    </submittedName>
</protein>
<evidence type="ECO:0000256" key="5">
    <source>
        <dbReference type="SAM" id="Phobius"/>
    </source>
</evidence>
<dbReference type="PROSITE" id="PS50929">
    <property type="entry name" value="ABC_TM1F"/>
    <property type="match status" value="1"/>
</dbReference>
<keyword evidence="2 5" id="KW-0812">Transmembrane</keyword>
<dbReference type="GO" id="GO:0005524">
    <property type="term" value="F:ATP binding"/>
    <property type="evidence" value="ECO:0007669"/>
    <property type="project" value="InterPro"/>
</dbReference>
<dbReference type="InterPro" id="IPR039421">
    <property type="entry name" value="Type_1_exporter"/>
</dbReference>
<feature type="transmembrane region" description="Helical" evidence="5">
    <location>
        <begin position="308"/>
        <end position="331"/>
    </location>
</feature>
<feature type="transmembrane region" description="Helical" evidence="5">
    <location>
        <begin position="420"/>
        <end position="443"/>
    </location>
</feature>